<evidence type="ECO:0000313" key="4">
    <source>
        <dbReference type="EMBL" id="OBS08568.1"/>
    </source>
</evidence>
<dbReference type="AlphaFoldDB" id="A0A1A6C1Y6"/>
<dbReference type="STRING" id="160660.BJI67_12405"/>
<dbReference type="CDD" id="cd02883">
    <property type="entry name" value="NUDIX_Hydrolase"/>
    <property type="match status" value="1"/>
</dbReference>
<protein>
    <submittedName>
        <fullName evidence="4">NUDIX hydrolase</fullName>
    </submittedName>
</protein>
<feature type="domain" description="Nudix hydrolase" evidence="3">
    <location>
        <begin position="6"/>
        <end position="134"/>
    </location>
</feature>
<dbReference type="GO" id="GO:0016787">
    <property type="term" value="F:hydrolase activity"/>
    <property type="evidence" value="ECO:0007669"/>
    <property type="project" value="UniProtKB-KW"/>
</dbReference>
<dbReference type="InterPro" id="IPR000086">
    <property type="entry name" value="NUDIX_hydrolase_dom"/>
</dbReference>
<proteinExistence type="predicted"/>
<dbReference type="InterPro" id="IPR020476">
    <property type="entry name" value="Nudix_hydrolase"/>
</dbReference>
<evidence type="ECO:0000256" key="2">
    <source>
        <dbReference type="ARBA" id="ARBA00022801"/>
    </source>
</evidence>
<keyword evidence="2 4" id="KW-0378">Hydrolase</keyword>
<dbReference type="PROSITE" id="PS51462">
    <property type="entry name" value="NUDIX"/>
    <property type="match status" value="1"/>
</dbReference>
<gene>
    <name evidence="4" type="ORF">Thpro_022818</name>
</gene>
<evidence type="ECO:0000259" key="3">
    <source>
        <dbReference type="PROSITE" id="PS51462"/>
    </source>
</evidence>
<dbReference type="SUPFAM" id="SSF55811">
    <property type="entry name" value="Nudix"/>
    <property type="match status" value="1"/>
</dbReference>
<dbReference type="InterPro" id="IPR015797">
    <property type="entry name" value="NUDIX_hydrolase-like_dom_sf"/>
</dbReference>
<dbReference type="Gene3D" id="3.90.79.10">
    <property type="entry name" value="Nucleoside Triphosphate Pyrophosphohydrolase"/>
    <property type="match status" value="1"/>
</dbReference>
<dbReference type="RefSeq" id="WP_038090759.1">
    <property type="nucleotide sequence ID" value="NZ_JQSG02000006.1"/>
</dbReference>
<dbReference type="Pfam" id="PF00293">
    <property type="entry name" value="NUDIX"/>
    <property type="match status" value="1"/>
</dbReference>
<comment type="cofactor">
    <cofactor evidence="1">
        <name>Mg(2+)</name>
        <dbReference type="ChEBI" id="CHEBI:18420"/>
    </cofactor>
</comment>
<dbReference type="Proteomes" id="UP000029273">
    <property type="component" value="Unassembled WGS sequence"/>
</dbReference>
<evidence type="ECO:0000256" key="1">
    <source>
        <dbReference type="ARBA" id="ARBA00001946"/>
    </source>
</evidence>
<keyword evidence="5" id="KW-1185">Reference proteome</keyword>
<dbReference type="EMBL" id="JQSG02000006">
    <property type="protein sequence ID" value="OBS08568.1"/>
    <property type="molecule type" value="Genomic_DNA"/>
</dbReference>
<dbReference type="OrthoDB" id="542521at2"/>
<sequence>MAFEDFYRLSAHAVITDDAGRILMLKADYAERHWGLPGGAVDPGETLIETLIRECREELGCEIEVAYLSGIYYHGAVNSHSAIYRASLRLPARIVLSEEHSEWGYFTLDTLRPVQRARVEDCLNFSGKVAYAAY</sequence>
<dbReference type="PANTHER" id="PTHR43046">
    <property type="entry name" value="GDP-MANNOSE MANNOSYL HYDROLASE"/>
    <property type="match status" value="1"/>
</dbReference>
<comment type="caution">
    <text evidence="4">The sequence shown here is derived from an EMBL/GenBank/DDBJ whole genome shotgun (WGS) entry which is preliminary data.</text>
</comment>
<organism evidence="4 5">
    <name type="scientific">Acidihalobacter prosperus</name>
    <dbReference type="NCBI Taxonomy" id="160660"/>
    <lineage>
        <taxon>Bacteria</taxon>
        <taxon>Pseudomonadati</taxon>
        <taxon>Pseudomonadota</taxon>
        <taxon>Gammaproteobacteria</taxon>
        <taxon>Chromatiales</taxon>
        <taxon>Ectothiorhodospiraceae</taxon>
        <taxon>Acidihalobacter</taxon>
    </lineage>
</organism>
<name>A0A1A6C1Y6_9GAMM</name>
<accession>A0A1A6C1Y6</accession>
<dbReference type="PANTHER" id="PTHR43046:SF2">
    <property type="entry name" value="8-OXO-DGTP DIPHOSPHATASE-RELATED"/>
    <property type="match status" value="1"/>
</dbReference>
<dbReference type="PRINTS" id="PR00502">
    <property type="entry name" value="NUDIXFAMILY"/>
</dbReference>
<evidence type="ECO:0000313" key="5">
    <source>
        <dbReference type="Proteomes" id="UP000029273"/>
    </source>
</evidence>
<reference evidence="4 5" key="1">
    <citation type="journal article" date="2014" name="Genome Announc.">
        <title>Draft Genome Sequence of the Iron-Oxidizing, Acidophilic, and Halotolerant 'Thiobacillus prosperus' Type Strain DSM 5130.</title>
        <authorList>
            <person name="Ossandon F.J."/>
            <person name="Cardenas J.P."/>
            <person name="Corbett M."/>
            <person name="Quatrini R."/>
            <person name="Holmes D.S."/>
            <person name="Watkin E."/>
        </authorList>
    </citation>
    <scope>NUCLEOTIDE SEQUENCE [LARGE SCALE GENOMIC DNA]</scope>
    <source>
        <strain evidence="4 5">DSM 5130</strain>
    </source>
</reference>